<dbReference type="Proteomes" id="UP000233248">
    <property type="component" value="Unassembled WGS sequence"/>
</dbReference>
<dbReference type="AlphaFoldDB" id="A0A2N1IZS1"/>
<feature type="signal peptide" evidence="1">
    <location>
        <begin position="1"/>
        <end position="17"/>
    </location>
</feature>
<evidence type="ECO:0000256" key="1">
    <source>
        <dbReference type="SAM" id="SignalP"/>
    </source>
</evidence>
<dbReference type="KEGG" id="ahs:AHALO_2140"/>
<dbReference type="RefSeq" id="WP_101185801.1">
    <property type="nucleotide sequence ID" value="NZ_CP031218.1"/>
</dbReference>
<dbReference type="EMBL" id="NXIF01000054">
    <property type="protein sequence ID" value="PKI79803.1"/>
    <property type="molecule type" value="Genomic_DNA"/>
</dbReference>
<accession>A0A2N1IZS1</accession>
<sequence length="130" mass="14980">MLRLSVVLLLILANANAVDVLVAKKPIHYKSIIDTKELMLRKVDSTKSYCTPLKLSDLNSNKYEASHYIRKGKIICTKDVKVYKKQSVVFKFGALEIEKNGEIIFQNDEYIRIKRSDGKIEKIYKDGRVE</sequence>
<comment type="caution">
    <text evidence="2">The sequence shown here is derived from an EMBL/GenBank/DDBJ whole genome shotgun (WGS) entry which is preliminary data.</text>
</comment>
<evidence type="ECO:0000313" key="3">
    <source>
        <dbReference type="Proteomes" id="UP000233248"/>
    </source>
</evidence>
<gene>
    <name evidence="2" type="ORF">CP960_12385</name>
</gene>
<keyword evidence="1" id="KW-0732">Signal</keyword>
<evidence type="ECO:0000313" key="2">
    <source>
        <dbReference type="EMBL" id="PKI79803.1"/>
    </source>
</evidence>
<dbReference type="OrthoDB" id="5348803at2"/>
<protein>
    <recommendedName>
        <fullName evidence="4">Flagellar P ring chaperone FlgA</fullName>
    </recommendedName>
</protein>
<feature type="chain" id="PRO_5014774406" description="Flagellar P ring chaperone FlgA" evidence="1">
    <location>
        <begin position="18"/>
        <end position="130"/>
    </location>
</feature>
<organism evidence="2 3">
    <name type="scientific">Malaciobacter halophilus</name>
    <dbReference type="NCBI Taxonomy" id="197482"/>
    <lineage>
        <taxon>Bacteria</taxon>
        <taxon>Pseudomonadati</taxon>
        <taxon>Campylobacterota</taxon>
        <taxon>Epsilonproteobacteria</taxon>
        <taxon>Campylobacterales</taxon>
        <taxon>Arcobacteraceae</taxon>
        <taxon>Malaciobacter</taxon>
    </lineage>
</organism>
<keyword evidence="3" id="KW-1185">Reference proteome</keyword>
<proteinExistence type="predicted"/>
<name>A0A2N1IZS1_9BACT</name>
<reference evidence="2 3" key="1">
    <citation type="submission" date="2017-09" db="EMBL/GenBank/DDBJ databases">
        <title>Genomics of the genus Arcobacter.</title>
        <authorList>
            <person name="Perez-Cataluna A."/>
            <person name="Figueras M.J."/>
            <person name="Salas-Masso N."/>
        </authorList>
    </citation>
    <scope>NUCLEOTIDE SEQUENCE [LARGE SCALE GENOMIC DNA]</scope>
    <source>
        <strain evidence="2 3">DSM 18005</strain>
    </source>
</reference>
<evidence type="ECO:0008006" key="4">
    <source>
        <dbReference type="Google" id="ProtNLM"/>
    </source>
</evidence>